<dbReference type="Gene3D" id="3.40.50.2300">
    <property type="match status" value="2"/>
</dbReference>
<organism evidence="7 8">
    <name type="scientific">Collimonas fungivorans (strain Ter331)</name>
    <dbReference type="NCBI Taxonomy" id="1005048"/>
    <lineage>
        <taxon>Bacteria</taxon>
        <taxon>Pseudomonadati</taxon>
        <taxon>Pseudomonadota</taxon>
        <taxon>Betaproteobacteria</taxon>
        <taxon>Burkholderiales</taxon>
        <taxon>Oxalobacteraceae</taxon>
        <taxon>Collimonas</taxon>
    </lineage>
</organism>
<protein>
    <submittedName>
        <fullName evidence="7">Extracellular ligand-binding receptor</fullName>
    </submittedName>
</protein>
<evidence type="ECO:0000256" key="3">
    <source>
        <dbReference type="ARBA" id="ARBA00022729"/>
    </source>
</evidence>
<keyword evidence="4" id="KW-0029">Amino-acid transport</keyword>
<dbReference type="PANTHER" id="PTHR30483">
    <property type="entry name" value="LEUCINE-SPECIFIC-BINDING PROTEIN"/>
    <property type="match status" value="1"/>
</dbReference>
<keyword evidence="3 5" id="KW-0732">Signal</keyword>
<dbReference type="Proteomes" id="UP000008392">
    <property type="component" value="Chromosome"/>
</dbReference>
<dbReference type="AlphaFoldDB" id="G0AEZ2"/>
<reference evidence="7 8" key="2">
    <citation type="journal article" date="2006" name="J. Microbiol. Methods">
        <title>Genomic flank-sequencing of plasposon insertion sites for rapid identification of functional genes.</title>
        <authorList>
            <person name="Leveau J.H."/>
            <person name="Gerards S."/>
            <person name="Fritsche K."/>
            <person name="Zondag G."/>
            <person name="van Veen J.A."/>
        </authorList>
    </citation>
    <scope>NUCLEOTIDE SEQUENCE [LARGE SCALE GENOMIC DNA]</scope>
    <source>
        <strain evidence="7 8">Ter331</strain>
    </source>
</reference>
<dbReference type="Pfam" id="PF13458">
    <property type="entry name" value="Peripla_BP_6"/>
    <property type="match status" value="1"/>
</dbReference>
<accession>G0AEZ2</accession>
<keyword evidence="2" id="KW-0813">Transport</keyword>
<dbReference type="SUPFAM" id="SSF53822">
    <property type="entry name" value="Periplasmic binding protein-like I"/>
    <property type="match status" value="1"/>
</dbReference>
<dbReference type="InterPro" id="IPR051010">
    <property type="entry name" value="BCAA_transport"/>
</dbReference>
<reference evidence="7 8" key="5">
    <citation type="journal article" date="2011" name="ISME J.">
        <title>Dual transcriptional profiling of a bacterial/fungal confrontation: Collimonas fungivorans versus Aspergillus niger.</title>
        <authorList>
            <person name="Mela F."/>
            <person name="Fritsche K."/>
            <person name="de Boer W."/>
            <person name="van Veen J.A."/>
            <person name="de Graaff L.H."/>
            <person name="van den Berg M."/>
            <person name="Leveau J.H."/>
        </authorList>
    </citation>
    <scope>NUCLEOTIDE SEQUENCE [LARGE SCALE GENOMIC DNA]</scope>
    <source>
        <strain evidence="7 8">Ter331</strain>
    </source>
</reference>
<evidence type="ECO:0000256" key="4">
    <source>
        <dbReference type="ARBA" id="ARBA00022970"/>
    </source>
</evidence>
<dbReference type="CDD" id="cd06335">
    <property type="entry name" value="PBP1_ABC_ligand_binding-like"/>
    <property type="match status" value="1"/>
</dbReference>
<dbReference type="STRING" id="1005048.CFU_0684"/>
<dbReference type="GO" id="GO:0006865">
    <property type="term" value="P:amino acid transport"/>
    <property type="evidence" value="ECO:0007669"/>
    <property type="project" value="UniProtKB-KW"/>
</dbReference>
<dbReference type="InterPro" id="IPR000709">
    <property type="entry name" value="Leu_Ile_Val-bd"/>
</dbReference>
<dbReference type="InterPro" id="IPR028081">
    <property type="entry name" value="Leu-bd"/>
</dbReference>
<dbReference type="KEGG" id="cfu:CFU_0684"/>
<evidence type="ECO:0000256" key="5">
    <source>
        <dbReference type="SAM" id="SignalP"/>
    </source>
</evidence>
<sequence length="407" mass="43772">MAMQKRSTYGFIFCLAAAGFSASAQAELPPIKIGVIGPITGPSEDMGQSMIGGARVFLADINQVGGVLGRKIELVERDDRAKPDVGSAMAKEMIEKEGVVAVVGFGNTGVALPAAKLFQEAKIPLIVTGATGATITKSFMPPAYPVSYIFRTSASDALQPIVILNDVIDRRKIDKIAVLHDESPYGQFGKQSMLAELDRRKLKPVLVEGFKVGDQDMTAQLQHARDNGAQAIVMYCLAPEGAMVVKSADKLKLRLPIVGPWGMSQQTFIDKAGQSAEGVRSSVTFIENELSSVSNQFSLTYRNVNKTNHIPSAVAAAQTYDALRLITLAIFQANTVDGAKVKDALENLQVHTTSTVVSRYFKPFSATDHEAIALNMIVMGEIRNGKVAYAYREDASSGSIARTKKVQ</sequence>
<evidence type="ECO:0000313" key="7">
    <source>
        <dbReference type="EMBL" id="AEK60519.1"/>
    </source>
</evidence>
<keyword evidence="8" id="KW-1185">Reference proteome</keyword>
<dbReference type="HOGENOM" id="CLU_027128_0_0_4"/>
<name>G0AEZ2_COLFT</name>
<dbReference type="PRINTS" id="PR00337">
    <property type="entry name" value="LEUILEVALBP"/>
</dbReference>
<evidence type="ECO:0000313" key="8">
    <source>
        <dbReference type="Proteomes" id="UP000008392"/>
    </source>
</evidence>
<reference evidence="7 8" key="3">
    <citation type="journal article" date="2008" name="FEMS Microbiol. Ecol.">
        <title>Identification and characterization of genes underlying chitinolysis in Collimonas fungivorans Ter331.</title>
        <authorList>
            <person name="Fritsche K."/>
            <person name="de Boer W."/>
            <person name="Gerards S."/>
            <person name="van den Berg M."/>
            <person name="van Veen J.A."/>
            <person name="Leveau J.H."/>
        </authorList>
    </citation>
    <scope>NUCLEOTIDE SEQUENCE [LARGE SCALE GENOMIC DNA]</scope>
    <source>
        <strain evidence="7 8">Ter331</strain>
    </source>
</reference>
<gene>
    <name evidence="7" type="ordered locus">CFU_0684</name>
</gene>
<evidence type="ECO:0000256" key="2">
    <source>
        <dbReference type="ARBA" id="ARBA00022448"/>
    </source>
</evidence>
<feature type="chain" id="PRO_5003396734" evidence="5">
    <location>
        <begin position="27"/>
        <end position="407"/>
    </location>
</feature>
<dbReference type="EMBL" id="CP002745">
    <property type="protein sequence ID" value="AEK60519.1"/>
    <property type="molecule type" value="Genomic_DNA"/>
</dbReference>
<feature type="domain" description="Leucine-binding protein" evidence="6">
    <location>
        <begin position="30"/>
        <end position="372"/>
    </location>
</feature>
<dbReference type="eggNOG" id="COG0683">
    <property type="taxonomic scope" value="Bacteria"/>
</dbReference>
<dbReference type="InterPro" id="IPR028082">
    <property type="entry name" value="Peripla_BP_I"/>
</dbReference>
<dbReference type="PANTHER" id="PTHR30483:SF6">
    <property type="entry name" value="PERIPLASMIC BINDING PROTEIN OF ABC TRANSPORTER FOR NATURAL AMINO ACIDS"/>
    <property type="match status" value="1"/>
</dbReference>
<comment type="similarity">
    <text evidence="1">Belongs to the leucine-binding protein family.</text>
</comment>
<reference evidence="7 8" key="1">
    <citation type="journal article" date="2004" name="Environ. Microbiol.">
        <title>Phylogeny-function analysis of (meta)genomic libraries: screening for expression of ribosomal RNA genes by large-insert library fluorescent in situ hybridization (LIL-FISH).</title>
        <authorList>
            <person name="Leveau J.H."/>
            <person name="Gerards S."/>
            <person name="de Boer W."/>
            <person name="van Veen J.A."/>
        </authorList>
    </citation>
    <scope>NUCLEOTIDE SEQUENCE [LARGE SCALE GENOMIC DNA]</scope>
    <source>
        <strain evidence="7 8">Ter331</strain>
    </source>
</reference>
<reference evidence="8" key="6">
    <citation type="submission" date="2011-05" db="EMBL/GenBank/DDBJ databases">
        <title>Complete sequence of Collimonas fungivorans Ter331.</title>
        <authorList>
            <person name="Leveau J.H."/>
        </authorList>
    </citation>
    <scope>NUCLEOTIDE SEQUENCE [LARGE SCALE GENOMIC DNA]</scope>
    <source>
        <strain evidence="8">Ter331</strain>
    </source>
</reference>
<evidence type="ECO:0000259" key="6">
    <source>
        <dbReference type="Pfam" id="PF13458"/>
    </source>
</evidence>
<proteinExistence type="inferred from homology"/>
<keyword evidence="7" id="KW-0675">Receptor</keyword>
<feature type="signal peptide" evidence="5">
    <location>
        <begin position="1"/>
        <end position="26"/>
    </location>
</feature>
<reference evidence="7 8" key="4">
    <citation type="journal article" date="2010" name="Environ. Microbiol.">
        <title>The bacterial genus Collimonas: mycophagy, weathering and other adaptive solutions to life in oligotrophic soil environments.</title>
        <authorList>
            <person name="Leveau J.H."/>
            <person name="Uroz S."/>
            <person name="de Boer W."/>
        </authorList>
    </citation>
    <scope>NUCLEOTIDE SEQUENCE [LARGE SCALE GENOMIC DNA]</scope>
    <source>
        <strain evidence="7 8">Ter331</strain>
    </source>
</reference>
<evidence type="ECO:0000256" key="1">
    <source>
        <dbReference type="ARBA" id="ARBA00010062"/>
    </source>
</evidence>